<name>A0ABT4GEP9_9BACL</name>
<keyword evidence="1" id="KW-0175">Coiled coil</keyword>
<evidence type="ECO:0000313" key="4">
    <source>
        <dbReference type="Proteomes" id="UP001527099"/>
    </source>
</evidence>
<feature type="region of interest" description="Disordered" evidence="2">
    <location>
        <begin position="221"/>
        <end position="254"/>
    </location>
</feature>
<feature type="compositionally biased region" description="Basic and acidic residues" evidence="2">
    <location>
        <begin position="222"/>
        <end position="235"/>
    </location>
</feature>
<feature type="coiled-coil region" evidence="1">
    <location>
        <begin position="133"/>
        <end position="174"/>
    </location>
</feature>
<protein>
    <submittedName>
        <fullName evidence="3">Uncharacterized protein</fullName>
    </submittedName>
</protein>
<reference evidence="3 4" key="1">
    <citation type="submission" date="2022-05" db="EMBL/GenBank/DDBJ databases">
        <title>Genome Sequencing of Bee-Associated Microbes.</title>
        <authorList>
            <person name="Dunlap C."/>
        </authorList>
    </citation>
    <scope>NUCLEOTIDE SEQUENCE [LARGE SCALE GENOMIC DNA]</scope>
    <source>
        <strain evidence="3 4">NRRL B-14421</strain>
    </source>
</reference>
<proteinExistence type="predicted"/>
<sequence>MTNENIDIIPPKPRMGRPTKYKNEETEIQLKELVYEYKKLHPFSGLLRISHMVRFSERMHKENPEKYPLAFSKDVWGSYGKKYIEQANEPIPSALLKEVPLDIEIPNITDLTMKYHHNINKLLEHLQPIEVMLHESLSREQQHKSKVSELEDELSQLKNRIKELQETINSYEKFTLEMAQLSYISEFRIKYGLVNQISIHANDRNKHAMTNLNNLESLFPYSKKEDESTPLRTKESAALTKWKERRKQQEERQE</sequence>
<dbReference type="EMBL" id="JAMDMX010000049">
    <property type="protein sequence ID" value="MCY9694548.1"/>
    <property type="molecule type" value="Genomic_DNA"/>
</dbReference>
<gene>
    <name evidence="3" type="ORF">M5X19_16775</name>
</gene>
<keyword evidence="4" id="KW-1185">Reference proteome</keyword>
<evidence type="ECO:0000256" key="1">
    <source>
        <dbReference type="SAM" id="Coils"/>
    </source>
</evidence>
<evidence type="ECO:0000256" key="2">
    <source>
        <dbReference type="SAM" id="MobiDB-lite"/>
    </source>
</evidence>
<evidence type="ECO:0000313" key="3">
    <source>
        <dbReference type="EMBL" id="MCY9694548.1"/>
    </source>
</evidence>
<accession>A0ABT4GEP9</accession>
<organism evidence="3 4">
    <name type="scientific">Paenibacillus alginolyticus</name>
    <dbReference type="NCBI Taxonomy" id="59839"/>
    <lineage>
        <taxon>Bacteria</taxon>
        <taxon>Bacillati</taxon>
        <taxon>Bacillota</taxon>
        <taxon>Bacilli</taxon>
        <taxon>Bacillales</taxon>
        <taxon>Paenibacillaceae</taxon>
        <taxon>Paenibacillus</taxon>
    </lineage>
</organism>
<dbReference type="RefSeq" id="WP_268616208.1">
    <property type="nucleotide sequence ID" value="NZ_JAMDMX010000049.1"/>
</dbReference>
<dbReference type="Proteomes" id="UP001527099">
    <property type="component" value="Unassembled WGS sequence"/>
</dbReference>
<comment type="caution">
    <text evidence="3">The sequence shown here is derived from an EMBL/GenBank/DDBJ whole genome shotgun (WGS) entry which is preliminary data.</text>
</comment>